<keyword evidence="10 14" id="KW-1133">Transmembrane helix</keyword>
<gene>
    <name evidence="19" type="ORF">ENP34_04635</name>
</gene>
<dbReference type="CDD" id="cd06164">
    <property type="entry name" value="S2P-M50_SpoIVFB_CBS"/>
    <property type="match status" value="1"/>
</dbReference>
<feature type="binding site" evidence="16">
    <location>
        <position position="71"/>
    </location>
    <ligand>
        <name>Zn(2+)</name>
        <dbReference type="ChEBI" id="CHEBI:29105"/>
        <note>catalytic</note>
    </ligand>
</feature>
<dbReference type="GO" id="GO:0006508">
    <property type="term" value="P:proteolysis"/>
    <property type="evidence" value="ECO:0007669"/>
    <property type="project" value="UniProtKB-KW"/>
</dbReference>
<dbReference type="AlphaFoldDB" id="A0A831X723"/>
<dbReference type="GO" id="GO:0008237">
    <property type="term" value="F:metallopeptidase activity"/>
    <property type="evidence" value="ECO:0007669"/>
    <property type="project" value="UniProtKB-UniRule"/>
</dbReference>
<keyword evidence="9 14" id="KW-0862">Zinc</keyword>
<dbReference type="PANTHER" id="PTHR39188:SF3">
    <property type="entry name" value="STAGE IV SPORULATION PROTEIN FB"/>
    <property type="match status" value="1"/>
</dbReference>
<dbReference type="GO" id="GO:0005886">
    <property type="term" value="C:plasma membrane"/>
    <property type="evidence" value="ECO:0007669"/>
    <property type="project" value="UniProtKB-SubCell"/>
</dbReference>
<evidence type="ECO:0000256" key="12">
    <source>
        <dbReference type="ARBA" id="ARBA00023122"/>
    </source>
</evidence>
<evidence type="ECO:0000256" key="15">
    <source>
        <dbReference type="PIRSR" id="PIRSR006404-1"/>
    </source>
</evidence>
<comment type="cofactor">
    <cofactor evidence="14 16">
        <name>Zn(2+)</name>
        <dbReference type="ChEBI" id="CHEBI:29105"/>
    </cofactor>
    <text evidence="14 16">Binds 1 zinc ion per subunit.</text>
</comment>
<dbReference type="Pfam" id="PF00571">
    <property type="entry name" value="CBS"/>
    <property type="match status" value="2"/>
</dbReference>
<evidence type="ECO:0000256" key="5">
    <source>
        <dbReference type="ARBA" id="ARBA00022692"/>
    </source>
</evidence>
<evidence type="ECO:0000256" key="7">
    <source>
        <dbReference type="ARBA" id="ARBA00022737"/>
    </source>
</evidence>
<feature type="binding site" evidence="16">
    <location>
        <position position="67"/>
    </location>
    <ligand>
        <name>Zn(2+)</name>
        <dbReference type="ChEBI" id="CHEBI:29105"/>
        <note>catalytic</note>
    </ligand>
</feature>
<evidence type="ECO:0000256" key="4">
    <source>
        <dbReference type="ARBA" id="ARBA00022670"/>
    </source>
</evidence>
<dbReference type="InterPro" id="IPR016483">
    <property type="entry name" value="UCP006404_Pept_M50_CBS"/>
</dbReference>
<dbReference type="SUPFAM" id="SSF54631">
    <property type="entry name" value="CBS-domain pair"/>
    <property type="match status" value="1"/>
</dbReference>
<dbReference type="InterPro" id="IPR046342">
    <property type="entry name" value="CBS_dom_sf"/>
</dbReference>
<name>A0A831X723_9BACT</name>
<evidence type="ECO:0000256" key="9">
    <source>
        <dbReference type="ARBA" id="ARBA00022833"/>
    </source>
</evidence>
<evidence type="ECO:0000256" key="13">
    <source>
        <dbReference type="ARBA" id="ARBA00023136"/>
    </source>
</evidence>
<feature type="binding site" evidence="16">
    <location>
        <position position="164"/>
    </location>
    <ligand>
        <name>Zn(2+)</name>
        <dbReference type="ChEBI" id="CHEBI:29105"/>
        <note>catalytic</note>
    </ligand>
</feature>
<feature type="transmembrane region" description="Helical" evidence="14">
    <location>
        <begin position="142"/>
        <end position="163"/>
    </location>
</feature>
<organism evidence="19">
    <name type="scientific">Thermorudis peleae</name>
    <dbReference type="NCBI Taxonomy" id="1382356"/>
    <lineage>
        <taxon>Bacteria</taxon>
        <taxon>Pseudomonadati</taxon>
        <taxon>Thermomicrobiota</taxon>
        <taxon>Thermomicrobia</taxon>
        <taxon>Thermomicrobia incertae sedis</taxon>
        <taxon>Thermorudis</taxon>
    </lineage>
</organism>
<feature type="transmembrane region" description="Helical" evidence="14">
    <location>
        <begin position="47"/>
        <end position="67"/>
    </location>
</feature>
<keyword evidence="7" id="KW-0677">Repeat</keyword>
<evidence type="ECO:0000256" key="8">
    <source>
        <dbReference type="ARBA" id="ARBA00022801"/>
    </source>
</evidence>
<evidence type="ECO:0000256" key="2">
    <source>
        <dbReference type="ARBA" id="ARBA00007931"/>
    </source>
</evidence>
<evidence type="ECO:0000256" key="3">
    <source>
        <dbReference type="ARBA" id="ARBA00022475"/>
    </source>
</evidence>
<protein>
    <recommendedName>
        <fullName evidence="14">Zinc metalloprotease</fullName>
    </recommendedName>
</protein>
<feature type="active site" evidence="15">
    <location>
        <position position="68"/>
    </location>
</feature>
<comment type="caution">
    <text evidence="19">The sequence shown here is derived from an EMBL/GenBank/DDBJ whole genome shotgun (WGS) entry which is preliminary data.</text>
</comment>
<evidence type="ECO:0000256" key="11">
    <source>
        <dbReference type="ARBA" id="ARBA00023049"/>
    </source>
</evidence>
<feature type="transmembrane region" description="Helical" evidence="14">
    <location>
        <begin position="79"/>
        <end position="97"/>
    </location>
</feature>
<keyword evidence="8 14" id="KW-0378">Hydrolase</keyword>
<dbReference type="Gene3D" id="3.10.580.10">
    <property type="entry name" value="CBS-domain"/>
    <property type="match status" value="2"/>
</dbReference>
<reference evidence="19" key="1">
    <citation type="journal article" date="2020" name="mSystems">
        <title>Genome- and Community-Level Interaction Insights into Carbon Utilization and Element Cycling Functions of Hydrothermarchaeota in Hydrothermal Sediment.</title>
        <authorList>
            <person name="Zhou Z."/>
            <person name="Liu Y."/>
            <person name="Xu W."/>
            <person name="Pan J."/>
            <person name="Luo Z.H."/>
            <person name="Li M."/>
        </authorList>
    </citation>
    <scope>NUCLEOTIDE SEQUENCE [LARGE SCALE GENOMIC DNA]</scope>
    <source>
        <strain evidence="19">SpSt-210</strain>
    </source>
</reference>
<dbReference type="InterPro" id="IPR008915">
    <property type="entry name" value="Peptidase_M50"/>
</dbReference>
<evidence type="ECO:0000256" key="16">
    <source>
        <dbReference type="PIRSR" id="PIRSR006404-2"/>
    </source>
</evidence>
<keyword evidence="12 17" id="KW-0129">CBS domain</keyword>
<accession>A0A831X723</accession>
<keyword evidence="6 14" id="KW-0479">Metal-binding</keyword>
<dbReference type="PROSITE" id="PS51371">
    <property type="entry name" value="CBS"/>
    <property type="match status" value="2"/>
</dbReference>
<evidence type="ECO:0000256" key="6">
    <source>
        <dbReference type="ARBA" id="ARBA00022723"/>
    </source>
</evidence>
<evidence type="ECO:0000259" key="18">
    <source>
        <dbReference type="PROSITE" id="PS51371"/>
    </source>
</evidence>
<evidence type="ECO:0000256" key="1">
    <source>
        <dbReference type="ARBA" id="ARBA00004651"/>
    </source>
</evidence>
<evidence type="ECO:0000256" key="10">
    <source>
        <dbReference type="ARBA" id="ARBA00022989"/>
    </source>
</evidence>
<dbReference type="EMBL" id="DSIY01000107">
    <property type="protein sequence ID" value="HEG90717.1"/>
    <property type="molecule type" value="Genomic_DNA"/>
</dbReference>
<dbReference type="PIRSF" id="PIRSF006404">
    <property type="entry name" value="UCP006404_Pept_M50_CBS"/>
    <property type="match status" value="1"/>
</dbReference>
<dbReference type="GO" id="GO:0046872">
    <property type="term" value="F:metal ion binding"/>
    <property type="evidence" value="ECO:0007669"/>
    <property type="project" value="UniProtKB-UniRule"/>
</dbReference>
<keyword evidence="4 14" id="KW-0645">Protease</keyword>
<keyword evidence="5 14" id="KW-0812">Transmembrane</keyword>
<evidence type="ECO:0000256" key="14">
    <source>
        <dbReference type="PIRNR" id="PIRNR006404"/>
    </source>
</evidence>
<comment type="similarity">
    <text evidence="2 14">Belongs to the peptidase M50B family.</text>
</comment>
<dbReference type="SMART" id="SM00116">
    <property type="entry name" value="CBS"/>
    <property type="match status" value="2"/>
</dbReference>
<proteinExistence type="inferred from homology"/>
<feature type="transmembrane region" description="Helical" evidence="14">
    <location>
        <begin position="183"/>
        <end position="207"/>
    </location>
</feature>
<comment type="subcellular location">
    <subcellularLocation>
        <location evidence="1 14">Cell membrane</location>
        <topology evidence="1 14">Multi-pass membrane protein</topology>
    </subcellularLocation>
</comment>
<feature type="transmembrane region" description="Helical" evidence="14">
    <location>
        <begin position="21"/>
        <end position="41"/>
    </location>
</feature>
<keyword evidence="11 14" id="KW-0482">Metalloprotease</keyword>
<evidence type="ECO:0000313" key="19">
    <source>
        <dbReference type="EMBL" id="HEG90717.1"/>
    </source>
</evidence>
<keyword evidence="13 14" id="KW-0472">Membrane</keyword>
<keyword evidence="3 14" id="KW-1003">Cell membrane</keyword>
<dbReference type="InterPro" id="IPR000644">
    <property type="entry name" value="CBS_dom"/>
</dbReference>
<feature type="domain" description="CBS" evidence="18">
    <location>
        <begin position="311"/>
        <end position="373"/>
    </location>
</feature>
<feature type="transmembrane region" description="Helical" evidence="14">
    <location>
        <begin position="109"/>
        <end position="130"/>
    </location>
</feature>
<evidence type="ECO:0000256" key="17">
    <source>
        <dbReference type="PROSITE-ProRule" id="PRU00703"/>
    </source>
</evidence>
<feature type="domain" description="CBS" evidence="18">
    <location>
        <begin position="249"/>
        <end position="304"/>
    </location>
</feature>
<sequence length="391" mass="42928">MDASVRLGKLRGIEIGIHYTWLVVFALLTYSLAVGIFPEWYPGWTSGTYWAVGALASLLLFASVLAHELGHAVVAQSRGIPVASIVLFIFGGVAQIVEEARRAIDEFLIAVAGPIVSLVIGAGSLVLWPLADQVNEPLGAILHYLGYANLILVAFNLIPAYPLDGGRVLRAFLWGALDSVYRATRIASAVGVVIGFLFIAGGIFLVFRAPLSGIWLVAIGWFLQSAAQQSYQQLMLKRLFEGVRVGQLMDARPVTISPDVPVDELVDALLGHNVRSFPVIEDGRLVGIVTLTDVRNTPRSEWPTRRVRDLMTPFERLVTATPESDIESVLRKMVAHDIHQVPVVRDSALLGLLTRNALLRYLQLRQELMRSPEEIAQMVEKRSRPSDLPGD</sequence>
<dbReference type="Pfam" id="PF02163">
    <property type="entry name" value="Peptidase_M50"/>
    <property type="match status" value="2"/>
</dbReference>
<dbReference type="PANTHER" id="PTHR39188">
    <property type="entry name" value="MEMBRANE-ASSOCIATED ZINC METALLOPROTEASE M50B"/>
    <property type="match status" value="1"/>
</dbReference>